<evidence type="ECO:0000256" key="4">
    <source>
        <dbReference type="ARBA" id="ARBA00012821"/>
    </source>
</evidence>
<evidence type="ECO:0000256" key="2">
    <source>
        <dbReference type="ARBA" id="ARBA00004797"/>
    </source>
</evidence>
<gene>
    <name evidence="18" type="ORF">PROFUN_09798</name>
</gene>
<reference evidence="18 19" key="1">
    <citation type="journal article" date="2018" name="Genome Biol. Evol.">
        <title>Multiple Roots of Fruiting Body Formation in Amoebozoa.</title>
        <authorList>
            <person name="Hillmann F."/>
            <person name="Forbes G."/>
            <person name="Novohradska S."/>
            <person name="Ferling I."/>
            <person name="Riege K."/>
            <person name="Groth M."/>
            <person name="Westermann M."/>
            <person name="Marz M."/>
            <person name="Spaller T."/>
            <person name="Winckler T."/>
            <person name="Schaap P."/>
            <person name="Glockner G."/>
        </authorList>
    </citation>
    <scope>NUCLEOTIDE SEQUENCE [LARGE SCALE GENOMIC DNA]</scope>
    <source>
        <strain evidence="18 19">Jena</strain>
    </source>
</reference>
<feature type="compositionally biased region" description="Acidic residues" evidence="15">
    <location>
        <begin position="267"/>
        <end position="276"/>
    </location>
</feature>
<keyword evidence="6" id="KW-0949">S-adenosyl-L-methionine</keyword>
<dbReference type="InterPro" id="IPR008254">
    <property type="entry name" value="Flavodoxin/NO_synth"/>
</dbReference>
<comment type="caution">
    <text evidence="18">The sequence shown here is derived from an EMBL/GenBank/DDBJ whole genome shotgun (WGS) entry which is preliminary data.</text>
</comment>
<protein>
    <recommendedName>
        <fullName evidence="4">tRNA 4-demethylwyosine synthase (AdoMet-dependent)</fullName>
        <ecNumber evidence="4">4.1.3.44</ecNumber>
    </recommendedName>
</protein>
<dbReference type="PROSITE" id="PS50902">
    <property type="entry name" value="FLAVODOXIN_LIKE"/>
    <property type="match status" value="1"/>
</dbReference>
<dbReference type="FunFam" id="3.20.20.70:FF:000196">
    <property type="entry name" value="S-adenosyl-L-methionine-dependent tRNA 4-demethylwyosine synthase"/>
    <property type="match status" value="1"/>
</dbReference>
<evidence type="ECO:0000256" key="3">
    <source>
        <dbReference type="ARBA" id="ARBA00010115"/>
    </source>
</evidence>
<feature type="region of interest" description="Disordered" evidence="15">
    <location>
        <begin position="240"/>
        <end position="276"/>
    </location>
</feature>
<dbReference type="InterPro" id="IPR013917">
    <property type="entry name" value="tRNA_wybutosine-synth"/>
</dbReference>
<evidence type="ECO:0000256" key="14">
    <source>
        <dbReference type="ARBA" id="ARBA00049466"/>
    </source>
</evidence>
<dbReference type="Pfam" id="PF00258">
    <property type="entry name" value="Flavodoxin_1"/>
    <property type="match status" value="1"/>
</dbReference>
<evidence type="ECO:0000256" key="5">
    <source>
        <dbReference type="ARBA" id="ARBA00022485"/>
    </source>
</evidence>
<evidence type="ECO:0000256" key="11">
    <source>
        <dbReference type="ARBA" id="ARBA00023014"/>
    </source>
</evidence>
<evidence type="ECO:0000256" key="1">
    <source>
        <dbReference type="ARBA" id="ARBA00001966"/>
    </source>
</evidence>
<dbReference type="InterPro" id="IPR058240">
    <property type="entry name" value="rSAM_sf"/>
</dbReference>
<dbReference type="SUPFAM" id="SSF52218">
    <property type="entry name" value="Flavoproteins"/>
    <property type="match status" value="1"/>
</dbReference>
<evidence type="ECO:0000256" key="9">
    <source>
        <dbReference type="ARBA" id="ARBA00022741"/>
    </source>
</evidence>
<keyword evidence="12" id="KW-0456">Lyase</keyword>
<dbReference type="CDD" id="cd01335">
    <property type="entry name" value="Radical_SAM"/>
    <property type="match status" value="1"/>
</dbReference>
<keyword evidence="11" id="KW-0411">Iron-sulfur</keyword>
<dbReference type="AlphaFoldDB" id="A0A2P6NGQ6"/>
<evidence type="ECO:0000256" key="6">
    <source>
        <dbReference type="ARBA" id="ARBA00022691"/>
    </source>
</evidence>
<dbReference type="PANTHER" id="PTHR13930:SF0">
    <property type="entry name" value="S-ADENOSYL-L-METHIONINE-DEPENDENT TRNA 4-DEMETHYLWYOSINE SYNTHASE TYW1-RELATED"/>
    <property type="match status" value="1"/>
</dbReference>
<accession>A0A2P6NGQ6</accession>
<dbReference type="EC" id="4.1.3.44" evidence="4"/>
<keyword evidence="10" id="KW-0408">Iron</keyword>
<name>A0A2P6NGQ6_9EUKA</name>
<feature type="compositionally biased region" description="Acidic residues" evidence="15">
    <location>
        <begin position="304"/>
        <end position="321"/>
    </location>
</feature>
<comment type="similarity">
    <text evidence="3">Belongs to the TYW1 family.</text>
</comment>
<dbReference type="SFLD" id="SFLDG01071">
    <property type="entry name" value="tRNA_wybutosine-synthesizing"/>
    <property type="match status" value="1"/>
</dbReference>
<keyword evidence="9" id="KW-0547">Nucleotide-binding</keyword>
<dbReference type="InterPro" id="IPR007197">
    <property type="entry name" value="rSAM"/>
</dbReference>
<dbReference type="Gene3D" id="3.40.50.360">
    <property type="match status" value="1"/>
</dbReference>
<evidence type="ECO:0000256" key="10">
    <source>
        <dbReference type="ARBA" id="ARBA00023004"/>
    </source>
</evidence>
<evidence type="ECO:0000313" key="18">
    <source>
        <dbReference type="EMBL" id="PRP83119.1"/>
    </source>
</evidence>
<dbReference type="UniPathway" id="UPA00375"/>
<keyword evidence="5" id="KW-0004">4Fe-4S</keyword>
<dbReference type="EMBL" id="MDYQ01000089">
    <property type="protein sequence ID" value="PRP83119.1"/>
    <property type="molecule type" value="Genomic_DNA"/>
</dbReference>
<evidence type="ECO:0000313" key="19">
    <source>
        <dbReference type="Proteomes" id="UP000241769"/>
    </source>
</evidence>
<dbReference type="PANTHER" id="PTHR13930">
    <property type="entry name" value="S-ADENOSYL-L-METHIONINE-DEPENDENT TRNA 4-DEMETHYLWYOSINE SYNTHASE"/>
    <property type="match status" value="1"/>
</dbReference>
<dbReference type="PRINTS" id="PR00369">
    <property type="entry name" value="FLAVODOXIN"/>
</dbReference>
<sequence length="706" mass="80154">MDLTLTVGVIAAFLVIFLFRYLSNRQAAPAPVRQPAVVKEFHIEEVTLEEPKKDESCACKEGNTTDEKTSCCRSNDNDDCKKDQIMNARVLYGSQTGTAKEWAHHLAANLRSEGYKATVSDLATFEPDELSQLSLVFFVISTYTDGKAPDTCIGFYEWLEDMSHDFRVPKDFYSKLKYSIFGIGDSIYGDNYCTTAKEMDKMLQRMSAQRVAPIGFGDSGTSVEIKDGYKPWFKGVSAGLNGSQKQDKKQTKTKPKKKVELGRISEEPDELSDDEEVKENITDVEDMGKFVKPVPQKKKKVEIQEEEEEEDEEEDDDDEELELVEGQAPKEMLTESLRKSLTKQGYKLLGSHSGVKMCRWTKAMMRGRGGCYKHTFYGITSSQCMEMTPSLACANKCVFCWRHHKNPVGKEWRWVVDEPDMLVDAAMKNHYGMIKQFRGVPGVTKESFEEASTIRHCALSLVGEPIIYPYINRFVQLLHEKNISSFMVTNAQFPDKIETLDPVTQLYVSIDAGTKESLKKVDRPIFGDFWERFLGSIEALKRKGQRTVFRLTLINGWNTEEISNYAQLVELGAPTLIEIKGVTYCGTSKASTLTMKNVPYHQEVLHFSQALCDSTPFMKENYEIACEHEHSCCVLLANKRFKVDGVWHTWIDYPKFHELAASGKDFTAEDYMAPTPYWAVVGSEEKGFDPEQVRHKRTKPYAGQGC</sequence>
<dbReference type="GO" id="GO:0031591">
    <property type="term" value="P:wybutosine biosynthetic process"/>
    <property type="evidence" value="ECO:0007669"/>
    <property type="project" value="TreeGrafter"/>
</dbReference>
<dbReference type="Proteomes" id="UP000241769">
    <property type="component" value="Unassembled WGS sequence"/>
</dbReference>
<dbReference type="InterPro" id="IPR013785">
    <property type="entry name" value="Aldolase_TIM"/>
</dbReference>
<keyword evidence="7" id="KW-0819">tRNA processing</keyword>
<dbReference type="Pfam" id="PF08608">
    <property type="entry name" value="Wyosine_form"/>
    <property type="match status" value="1"/>
</dbReference>
<dbReference type="InterPro" id="IPR001094">
    <property type="entry name" value="Flavdoxin-like"/>
</dbReference>
<dbReference type="Pfam" id="PF04055">
    <property type="entry name" value="Radical_SAM"/>
    <property type="match status" value="1"/>
</dbReference>
<evidence type="ECO:0000256" key="13">
    <source>
        <dbReference type="ARBA" id="ARBA00025368"/>
    </source>
</evidence>
<organism evidence="18 19">
    <name type="scientific">Planoprotostelium fungivorum</name>
    <dbReference type="NCBI Taxonomy" id="1890364"/>
    <lineage>
        <taxon>Eukaryota</taxon>
        <taxon>Amoebozoa</taxon>
        <taxon>Evosea</taxon>
        <taxon>Variosea</taxon>
        <taxon>Cavosteliida</taxon>
        <taxon>Cavosteliaceae</taxon>
        <taxon>Planoprotostelium</taxon>
    </lineage>
</organism>
<dbReference type="GO" id="GO:0051539">
    <property type="term" value="F:4 iron, 4 sulfur cluster binding"/>
    <property type="evidence" value="ECO:0007669"/>
    <property type="project" value="UniProtKB-KW"/>
</dbReference>
<keyword evidence="19" id="KW-1185">Reference proteome</keyword>
<keyword evidence="8" id="KW-0479">Metal-binding</keyword>
<dbReference type="OrthoDB" id="271553at2759"/>
<dbReference type="GO" id="GO:0046872">
    <property type="term" value="F:metal ion binding"/>
    <property type="evidence" value="ECO:0007669"/>
    <property type="project" value="UniProtKB-KW"/>
</dbReference>
<dbReference type="InParanoid" id="A0A2P6NGQ6"/>
<dbReference type="STRING" id="1890364.A0A2P6NGQ6"/>
<evidence type="ECO:0000256" key="7">
    <source>
        <dbReference type="ARBA" id="ARBA00022694"/>
    </source>
</evidence>
<comment type="function">
    <text evidence="13">Probable component of the wybutosine biosynthesis pathway. Wybutosine is a hyper modified guanosine with a tricyclic base found at the 3'-position adjacent to the anticodon of eukaryotic phenylalanine tRNA. Catalyzes the condensation of N-methylguanine with 2 carbon atoms from pyruvate to form the tricyclic 4-demethylwyosine, an intermediate in wybutosine biosynthesis.</text>
</comment>
<dbReference type="SFLD" id="SFLDS00029">
    <property type="entry name" value="Radical_SAM"/>
    <property type="match status" value="1"/>
</dbReference>
<dbReference type="GO" id="GO:0010181">
    <property type="term" value="F:FMN binding"/>
    <property type="evidence" value="ECO:0007669"/>
    <property type="project" value="InterPro"/>
</dbReference>
<comment type="cofactor">
    <cofactor evidence="1">
        <name>[4Fe-4S] cluster</name>
        <dbReference type="ChEBI" id="CHEBI:49883"/>
    </cofactor>
</comment>
<evidence type="ECO:0000256" key="8">
    <source>
        <dbReference type="ARBA" id="ARBA00022723"/>
    </source>
</evidence>
<dbReference type="InterPro" id="IPR029039">
    <property type="entry name" value="Flavoprotein-like_sf"/>
</dbReference>
<feature type="region of interest" description="Disordered" evidence="15">
    <location>
        <begin position="294"/>
        <end position="321"/>
    </location>
</feature>
<dbReference type="Gene3D" id="3.20.20.70">
    <property type="entry name" value="Aldolase class I"/>
    <property type="match status" value="1"/>
</dbReference>
<dbReference type="PROSITE" id="PS51918">
    <property type="entry name" value="RADICAL_SAM"/>
    <property type="match status" value="1"/>
</dbReference>
<dbReference type="InterPro" id="IPR034556">
    <property type="entry name" value="tRNA_wybutosine-synthase"/>
</dbReference>
<evidence type="ECO:0000259" key="16">
    <source>
        <dbReference type="PROSITE" id="PS50902"/>
    </source>
</evidence>
<evidence type="ECO:0000259" key="17">
    <source>
        <dbReference type="PROSITE" id="PS51918"/>
    </source>
</evidence>
<proteinExistence type="inferred from homology"/>
<dbReference type="SFLD" id="SFLDF00284">
    <property type="entry name" value="tRNA_wybutosine-synthesizing"/>
    <property type="match status" value="1"/>
</dbReference>
<comment type="catalytic activity">
    <reaction evidence="14">
        <text>N(1)-methylguanosine(37) in tRNA(Phe) + pyruvate + S-adenosyl-L-methionine = 4-demethylwyosine(37) in tRNA(Phe) + 5'-deoxyadenosine + L-methionine + CO2 + H2O</text>
        <dbReference type="Rhea" id="RHEA:36347"/>
        <dbReference type="Rhea" id="RHEA-COMP:10164"/>
        <dbReference type="Rhea" id="RHEA-COMP:10165"/>
        <dbReference type="ChEBI" id="CHEBI:15361"/>
        <dbReference type="ChEBI" id="CHEBI:15377"/>
        <dbReference type="ChEBI" id="CHEBI:16526"/>
        <dbReference type="ChEBI" id="CHEBI:17319"/>
        <dbReference type="ChEBI" id="CHEBI:57844"/>
        <dbReference type="ChEBI" id="CHEBI:59789"/>
        <dbReference type="ChEBI" id="CHEBI:64315"/>
        <dbReference type="ChEBI" id="CHEBI:73542"/>
        <dbReference type="EC" id="4.1.3.44"/>
    </reaction>
</comment>
<evidence type="ECO:0000256" key="12">
    <source>
        <dbReference type="ARBA" id="ARBA00023239"/>
    </source>
</evidence>
<feature type="domain" description="Radical SAM core" evidence="17">
    <location>
        <begin position="377"/>
        <end position="627"/>
    </location>
</feature>
<dbReference type="SUPFAM" id="SSF102114">
    <property type="entry name" value="Radical SAM enzymes"/>
    <property type="match status" value="1"/>
</dbReference>
<comment type="pathway">
    <text evidence="2">tRNA modification; wybutosine-tRNA(Phe) biosynthesis.</text>
</comment>
<evidence type="ECO:0000256" key="15">
    <source>
        <dbReference type="SAM" id="MobiDB-lite"/>
    </source>
</evidence>
<dbReference type="GO" id="GO:0102521">
    <property type="term" value="F:tRNA-4-demethylwyosine synthase activity"/>
    <property type="evidence" value="ECO:0007669"/>
    <property type="project" value="UniProtKB-EC"/>
</dbReference>
<feature type="domain" description="Flavodoxin-like" evidence="16">
    <location>
        <begin position="88"/>
        <end position="237"/>
    </location>
</feature>